<evidence type="ECO:0000313" key="3">
    <source>
        <dbReference type="Proteomes" id="UP000728032"/>
    </source>
</evidence>
<name>A0A7R9M7G8_9ACAR</name>
<keyword evidence="1" id="KW-0472">Membrane</keyword>
<protein>
    <recommendedName>
        <fullName evidence="4">COMM domain-containing protein</fullName>
    </recommendedName>
</protein>
<keyword evidence="1" id="KW-1133">Transmembrane helix</keyword>
<evidence type="ECO:0000313" key="2">
    <source>
        <dbReference type="EMBL" id="CAD7653827.1"/>
    </source>
</evidence>
<proteinExistence type="predicted"/>
<dbReference type="PANTHER" id="PTHR16231">
    <property type="entry name" value="COMM DOMAIN-CONTAINING PROTEIN 4-8 FAMILY MEMBER"/>
    <property type="match status" value="1"/>
</dbReference>
<dbReference type="InterPro" id="IPR047155">
    <property type="entry name" value="COMMD4/6/7/8"/>
</dbReference>
<evidence type="ECO:0000256" key="1">
    <source>
        <dbReference type="SAM" id="Phobius"/>
    </source>
</evidence>
<organism evidence="2">
    <name type="scientific">Oppiella nova</name>
    <dbReference type="NCBI Taxonomy" id="334625"/>
    <lineage>
        <taxon>Eukaryota</taxon>
        <taxon>Metazoa</taxon>
        <taxon>Ecdysozoa</taxon>
        <taxon>Arthropoda</taxon>
        <taxon>Chelicerata</taxon>
        <taxon>Arachnida</taxon>
        <taxon>Acari</taxon>
        <taxon>Acariformes</taxon>
        <taxon>Sarcoptiformes</taxon>
        <taxon>Oribatida</taxon>
        <taxon>Brachypylina</taxon>
        <taxon>Oppioidea</taxon>
        <taxon>Oppiidae</taxon>
        <taxon>Oppiella</taxon>
    </lineage>
</organism>
<reference evidence="2" key="1">
    <citation type="submission" date="2020-11" db="EMBL/GenBank/DDBJ databases">
        <authorList>
            <person name="Tran Van P."/>
        </authorList>
    </citation>
    <scope>NUCLEOTIDE SEQUENCE</scope>
</reference>
<dbReference type="AlphaFoldDB" id="A0A7R9M7G8"/>
<dbReference type="Pfam" id="PF21672">
    <property type="entry name" value="COMM_HN"/>
    <property type="match status" value="1"/>
</dbReference>
<gene>
    <name evidence="2" type="ORF">ONB1V03_LOCUS10480</name>
</gene>
<sequence>MRFRFCGQNDCQDWLLAQISSLSKLVTTSHTLLSYICLILTLIVFSFKTSIKMKLLCNECVMDLIDNQMNFEKMVKVGSDAKLDTEDMKACISAVQYILSTSSKYNTDSETLSHELQQLGLPKEHSSSLCRVYSENFDRLQEALKQRSLRLSRLNAIEYKIDTQFNGSTHRVKAPALQISIDTLRDHMNEKTMFYVTHEKLSALLYELKQSLQLMDEISV</sequence>
<feature type="transmembrane region" description="Helical" evidence="1">
    <location>
        <begin position="25"/>
        <end position="45"/>
    </location>
</feature>
<dbReference type="OrthoDB" id="284322at2759"/>
<dbReference type="Proteomes" id="UP000728032">
    <property type="component" value="Unassembled WGS sequence"/>
</dbReference>
<dbReference type="EMBL" id="CAJPVJ010007147">
    <property type="protein sequence ID" value="CAG2171014.1"/>
    <property type="molecule type" value="Genomic_DNA"/>
</dbReference>
<accession>A0A7R9M7G8</accession>
<keyword evidence="3" id="KW-1185">Reference proteome</keyword>
<evidence type="ECO:0008006" key="4">
    <source>
        <dbReference type="Google" id="ProtNLM"/>
    </source>
</evidence>
<dbReference type="EMBL" id="OC921972">
    <property type="protein sequence ID" value="CAD7653827.1"/>
    <property type="molecule type" value="Genomic_DNA"/>
</dbReference>
<keyword evidence="1" id="KW-0812">Transmembrane</keyword>
<dbReference type="PANTHER" id="PTHR16231:SF4">
    <property type="entry name" value="COMM DOMAIN-CONTAINING PROTEIN 4"/>
    <property type="match status" value="1"/>
</dbReference>